<sequence length="61" mass="6435">MLVDVLLKAAGLQGTPLQMFRVGAKLAVVAPNLLDGDVHLSSENLARINNVILDLKKAVGL</sequence>
<dbReference type="AlphaFoldDB" id="A0A7W8NBK3"/>
<organism evidence="1 2">
    <name type="scientific">Deinococcus humi</name>
    <dbReference type="NCBI Taxonomy" id="662880"/>
    <lineage>
        <taxon>Bacteria</taxon>
        <taxon>Thermotogati</taxon>
        <taxon>Deinococcota</taxon>
        <taxon>Deinococci</taxon>
        <taxon>Deinococcales</taxon>
        <taxon>Deinococcaceae</taxon>
        <taxon>Deinococcus</taxon>
    </lineage>
</organism>
<dbReference type="RefSeq" id="WP_184127273.1">
    <property type="nucleotide sequence ID" value="NZ_JACHFL010000001.1"/>
</dbReference>
<protein>
    <submittedName>
        <fullName evidence="1">Uncharacterized protein</fullName>
    </submittedName>
</protein>
<reference evidence="1 2" key="1">
    <citation type="submission" date="2020-08" db="EMBL/GenBank/DDBJ databases">
        <title>Genomic Encyclopedia of Type Strains, Phase IV (KMG-IV): sequencing the most valuable type-strain genomes for metagenomic binning, comparative biology and taxonomic classification.</title>
        <authorList>
            <person name="Goeker M."/>
        </authorList>
    </citation>
    <scope>NUCLEOTIDE SEQUENCE [LARGE SCALE GENOMIC DNA]</scope>
    <source>
        <strain evidence="1 2">DSM 27939</strain>
    </source>
</reference>
<proteinExistence type="predicted"/>
<name>A0A7W8NBK3_9DEIO</name>
<keyword evidence="2" id="KW-1185">Reference proteome</keyword>
<dbReference type="Proteomes" id="UP000552709">
    <property type="component" value="Unassembled WGS sequence"/>
</dbReference>
<accession>A0A7W8NBK3</accession>
<comment type="caution">
    <text evidence="1">The sequence shown here is derived from an EMBL/GenBank/DDBJ whole genome shotgun (WGS) entry which is preliminary data.</text>
</comment>
<evidence type="ECO:0000313" key="2">
    <source>
        <dbReference type="Proteomes" id="UP000552709"/>
    </source>
</evidence>
<dbReference type="EMBL" id="JACHFL010000001">
    <property type="protein sequence ID" value="MBB5361184.1"/>
    <property type="molecule type" value="Genomic_DNA"/>
</dbReference>
<gene>
    <name evidence="1" type="ORF">HNQ08_000255</name>
</gene>
<evidence type="ECO:0000313" key="1">
    <source>
        <dbReference type="EMBL" id="MBB5361184.1"/>
    </source>
</evidence>